<sequence>MSLTNPPLPSAFNIALRCHARIGQKCRIPDFISLLESTFLRVLIMNQKEDSRTATTSESLPDQEHQSNVLIILAAFLSLAVAVVDALVIAKSFYLGSVGTLGETPRQLYIQGTTLLATILTGFVSSQAQTLLLRDFDSHLSAIAQGQQRPQPNLDTISKKWRSILQVSSLEETWTRWSRFGIFATYFVIGLMTTAIVTSLSPTVSTRREQYPQAIFNGLSSVVENTGHCVYIIPVETVRDLIDQDYWWDLGNGSAYYVPANLGACPTRYAQLLVGNINTLDADVFAYADVGVAVHRTAIGAPITVYSPNAGLAPEFNGALGLYGSHALSTTQCVPVVRRNPISCRPGGQVALTNTSFSATSDDGLCTHTRTGRNPLARPTMVKDMCPHGAVGQGTMVIAASGQYAHWLAVGIGDLTGAPPTVDNASYVVSCSVDAQDAFEHRVVKLHLQASDGEGGARYTRFLSSGRGQRCAGPEMDVSRAATLAAANWQTLFQGEGNDGWFDLVFEATGGHAGGNHKVYGYAESRNALEDVLGLVAAMVVARFNGSESYNVQTTVEIEATRVGSDNPLLLLWMLPPLFAAGMIAVMLWTTNNGKFRSVELEHLKNLLAGDGH</sequence>
<evidence type="ECO:0000313" key="2">
    <source>
        <dbReference type="EMBL" id="KAK0702833.1"/>
    </source>
</evidence>
<organism evidence="2 3">
    <name type="scientific">Lasiosphaeris hirsuta</name>
    <dbReference type="NCBI Taxonomy" id="260670"/>
    <lineage>
        <taxon>Eukaryota</taxon>
        <taxon>Fungi</taxon>
        <taxon>Dikarya</taxon>
        <taxon>Ascomycota</taxon>
        <taxon>Pezizomycotina</taxon>
        <taxon>Sordariomycetes</taxon>
        <taxon>Sordariomycetidae</taxon>
        <taxon>Sordariales</taxon>
        <taxon>Lasiosphaeriaceae</taxon>
        <taxon>Lasiosphaeris</taxon>
    </lineage>
</organism>
<keyword evidence="1" id="KW-1133">Transmembrane helix</keyword>
<accession>A0AA39ZSJ7</accession>
<name>A0AA39ZSJ7_9PEZI</name>
<keyword evidence="3" id="KW-1185">Reference proteome</keyword>
<protein>
    <submittedName>
        <fullName evidence="2">Uncharacterized protein</fullName>
    </submittedName>
</protein>
<dbReference type="AlphaFoldDB" id="A0AA39ZSJ7"/>
<gene>
    <name evidence="2" type="ORF">B0H67DRAFT_558440</name>
</gene>
<evidence type="ECO:0000313" key="3">
    <source>
        <dbReference type="Proteomes" id="UP001172102"/>
    </source>
</evidence>
<comment type="caution">
    <text evidence="2">The sequence shown here is derived from an EMBL/GenBank/DDBJ whole genome shotgun (WGS) entry which is preliminary data.</text>
</comment>
<feature type="transmembrane region" description="Helical" evidence="1">
    <location>
        <begin position="108"/>
        <end position="128"/>
    </location>
</feature>
<reference evidence="2" key="1">
    <citation type="submission" date="2023-06" db="EMBL/GenBank/DDBJ databases">
        <title>Genome-scale phylogeny and comparative genomics of the fungal order Sordariales.</title>
        <authorList>
            <consortium name="Lawrence Berkeley National Laboratory"/>
            <person name="Hensen N."/>
            <person name="Bonometti L."/>
            <person name="Westerberg I."/>
            <person name="Brannstrom I.O."/>
            <person name="Guillou S."/>
            <person name="Cros-Aarteil S."/>
            <person name="Calhoun S."/>
            <person name="Haridas S."/>
            <person name="Kuo A."/>
            <person name="Mondo S."/>
            <person name="Pangilinan J."/>
            <person name="Riley R."/>
            <person name="Labutti K."/>
            <person name="Andreopoulos B."/>
            <person name="Lipzen A."/>
            <person name="Chen C."/>
            <person name="Yanf M."/>
            <person name="Daum C."/>
            <person name="Ng V."/>
            <person name="Clum A."/>
            <person name="Steindorff A."/>
            <person name="Ohm R."/>
            <person name="Martin F."/>
            <person name="Silar P."/>
            <person name="Natvig D."/>
            <person name="Lalanne C."/>
            <person name="Gautier V."/>
            <person name="Ament-Velasquez S.L."/>
            <person name="Kruys A."/>
            <person name="Hutchinson M.I."/>
            <person name="Powell A.J."/>
            <person name="Barry K."/>
            <person name="Miller A.N."/>
            <person name="Grigoriev I.V."/>
            <person name="Debuchy R."/>
            <person name="Gladieux P."/>
            <person name="Thoren M.H."/>
            <person name="Johannesson H."/>
        </authorList>
    </citation>
    <scope>NUCLEOTIDE SEQUENCE</scope>
    <source>
        <strain evidence="2">SMH4607-1</strain>
    </source>
</reference>
<dbReference type="Proteomes" id="UP001172102">
    <property type="component" value="Unassembled WGS sequence"/>
</dbReference>
<evidence type="ECO:0000256" key="1">
    <source>
        <dbReference type="SAM" id="Phobius"/>
    </source>
</evidence>
<feature type="transmembrane region" description="Helical" evidence="1">
    <location>
        <begin position="180"/>
        <end position="200"/>
    </location>
</feature>
<keyword evidence="1" id="KW-0472">Membrane</keyword>
<keyword evidence="1" id="KW-0812">Transmembrane</keyword>
<feature type="transmembrane region" description="Helical" evidence="1">
    <location>
        <begin position="69"/>
        <end position="96"/>
    </location>
</feature>
<dbReference type="EMBL" id="JAUKUA010000008">
    <property type="protein sequence ID" value="KAK0702833.1"/>
    <property type="molecule type" value="Genomic_DNA"/>
</dbReference>
<feature type="transmembrane region" description="Helical" evidence="1">
    <location>
        <begin position="569"/>
        <end position="589"/>
    </location>
</feature>
<proteinExistence type="predicted"/>